<organism evidence="1 2">
    <name type="scientific">Catharanthus roseus</name>
    <name type="common">Madagascar periwinkle</name>
    <name type="synonym">Vinca rosea</name>
    <dbReference type="NCBI Taxonomy" id="4058"/>
    <lineage>
        <taxon>Eukaryota</taxon>
        <taxon>Viridiplantae</taxon>
        <taxon>Streptophyta</taxon>
        <taxon>Embryophyta</taxon>
        <taxon>Tracheophyta</taxon>
        <taxon>Spermatophyta</taxon>
        <taxon>Magnoliopsida</taxon>
        <taxon>eudicotyledons</taxon>
        <taxon>Gunneridae</taxon>
        <taxon>Pentapetalae</taxon>
        <taxon>asterids</taxon>
        <taxon>lamiids</taxon>
        <taxon>Gentianales</taxon>
        <taxon>Apocynaceae</taxon>
        <taxon>Rauvolfioideae</taxon>
        <taxon>Vinceae</taxon>
        <taxon>Catharanthinae</taxon>
        <taxon>Catharanthus</taxon>
    </lineage>
</organism>
<sequence length="887" mass="101304">MQHIPDSAVGFLLDNLKEFVKYNADLIGGVGDNVNKLIKDLDTLKAFIKQYTDKYGNDFLESLANDVRDVICAAEDAIETYIVYASRQKLRGTFDRTFHAVNHAFELRRVGKDIEKVSKRVQEFYQEKAKLGLEALKIDKIAGVAGKKKTVFVVEEDNVVGFEDEAQKVIELLTGDSKQLEVISIIGMLGLGKTTLARKVFKDPTIGYTFFTRIFINVSQEYEKREVFLKILEEFKTINEALRNMSIEKLVEEVREELAKRQYLVVMDDVWSAEAWEDLKVAFPNNGKSSRVLITSRQKSVALSANPKSEPHYLRFLYPDESRELLRRKVFGENSCPTELERYETSILQKCNGLPLAIVVVAGILLNNRDRIDWWRKVVEGVDHFNPNNQERTIDLIKLSFNNLPYHLKPCFLYLGMFREDFEIPVWKLLRLWIAEGFVPGIREGCLEDTAEQYLEELVDRNLVMVGQKRSNGQIKTCRIHDTLRDFCKNEAKRENLLHEIRKSNHGASSSSSSSLNNARRLCINSHVFNYVTSKPSGKYVRSFLSFAKEEVTLPREHNSSIAKAFKLLRVLDIRSIRFSLFPSELCYLVLLKYIAISCDCSKLPVKLSNLWNLQTLIIETSSRELEINTDIWKMAQLRHVQINTSTILQKVEEGSPSLENLQTLSTVSPQSCGKEVFDRTPNLKKLGICGKLATIMEDNGESTSLFDSLSKLEYLENLKLLNDDITAKLHALPDEKKFPSKLTRLTLSNTLLDWKHMSTLGKLENLEALKLKDNAFEGEIWETEAAGGFPVLKVLHIGSSKLVVWRALASHFPKLTSLFIRHCTKLEALPLDLGQIPSLQRIDLHCTNQFVANSARKIQVFKLELQAQNKKTKNEGFKLSVYPPDH</sequence>
<keyword evidence="2" id="KW-1185">Reference proteome</keyword>
<dbReference type="Proteomes" id="UP001060085">
    <property type="component" value="Linkage Group LG06"/>
</dbReference>
<evidence type="ECO:0000313" key="1">
    <source>
        <dbReference type="EMBL" id="KAI5659305.1"/>
    </source>
</evidence>
<name>A0ACC0AEL0_CATRO</name>
<dbReference type="EMBL" id="CM044706">
    <property type="protein sequence ID" value="KAI5659305.1"/>
    <property type="molecule type" value="Genomic_DNA"/>
</dbReference>
<accession>A0ACC0AEL0</accession>
<proteinExistence type="predicted"/>
<protein>
    <submittedName>
        <fullName evidence="1">Uncharacterized protein</fullName>
    </submittedName>
</protein>
<comment type="caution">
    <text evidence="1">The sequence shown here is derived from an EMBL/GenBank/DDBJ whole genome shotgun (WGS) entry which is preliminary data.</text>
</comment>
<evidence type="ECO:0000313" key="2">
    <source>
        <dbReference type="Proteomes" id="UP001060085"/>
    </source>
</evidence>
<reference evidence="2" key="1">
    <citation type="journal article" date="2023" name="Nat. Plants">
        <title>Single-cell RNA sequencing provides a high-resolution roadmap for understanding the multicellular compartmentation of specialized metabolism.</title>
        <authorList>
            <person name="Sun S."/>
            <person name="Shen X."/>
            <person name="Li Y."/>
            <person name="Li Y."/>
            <person name="Wang S."/>
            <person name="Li R."/>
            <person name="Zhang H."/>
            <person name="Shen G."/>
            <person name="Guo B."/>
            <person name="Wei J."/>
            <person name="Xu J."/>
            <person name="St-Pierre B."/>
            <person name="Chen S."/>
            <person name="Sun C."/>
        </authorList>
    </citation>
    <scope>NUCLEOTIDE SEQUENCE [LARGE SCALE GENOMIC DNA]</scope>
</reference>
<gene>
    <name evidence="1" type="ORF">M9H77_28098</name>
</gene>